<dbReference type="RefSeq" id="XP_044556558.1">
    <property type="nucleotide sequence ID" value="XM_044700323.1"/>
</dbReference>
<sequence length="505" mass="56452">MSLFEPVASSSASSSNVSAASEITTANATLDDHSSNNNNTTQHKNKQSSSKASTKSKSSSTNTKQQQEETNPSRNVATPVKPSPSLLFFDEVLKAIPGSLMRGIVENTLQPKSKFDPYAADDDEVVNQFIKHCLRAGLNILRDSMDTSLLNDLFIVFASKIENAHSAHFTGIKRERVMELWSKKGLDVFLQSSPVEVLHRFCECLNFREDTNDRVTIINALKEELLIDGCLWLLQNQRSSDLKNALTAIRDKFNEIFSNYSFFEDAYCICSYFDSCAFALLILSLSFPHLRPKLKEYILNPNNASCKVLTNSRATKTAESLKIPEVEETDSSKENKSALENGSASIEKSTTTIPISSSTNGTITATEESHKNNEKSVENNETNEKDNKNNDESTKPARTEQDSNATHTEHDAVGDDIDEEEEEEGIEFPSSEGRPKIEFGVSAHDIYVNYTAKEIHDMCKFFKLKQAGNSRDRCKRIVKYLSGEVETKKKRKRQSSSSTSQKKKK</sequence>
<evidence type="ECO:0000313" key="3">
    <source>
        <dbReference type="Proteomes" id="UP000444721"/>
    </source>
</evidence>
<evidence type="ECO:0000313" key="2">
    <source>
        <dbReference type="EMBL" id="KAF0971842.1"/>
    </source>
</evidence>
<dbReference type="GeneID" id="68117280"/>
<dbReference type="VEuPathDB" id="AmoebaDB:NF0076960"/>
<protein>
    <submittedName>
        <fullName evidence="2">Uncharacterized protein</fullName>
    </submittedName>
</protein>
<gene>
    <name evidence="2" type="ORF">FDP41_010065</name>
</gene>
<accession>A0A6A5B9L2</accession>
<dbReference type="AlphaFoldDB" id="A0A6A5B9L2"/>
<dbReference type="EMBL" id="VFQX01000074">
    <property type="protein sequence ID" value="KAF0971842.1"/>
    <property type="molecule type" value="Genomic_DNA"/>
</dbReference>
<feature type="region of interest" description="Disordered" evidence="1">
    <location>
        <begin position="1"/>
        <end position="82"/>
    </location>
</feature>
<feature type="compositionally biased region" description="Low complexity" evidence="1">
    <location>
        <begin position="345"/>
        <end position="364"/>
    </location>
</feature>
<feature type="region of interest" description="Disordered" evidence="1">
    <location>
        <begin position="317"/>
        <end position="436"/>
    </location>
</feature>
<dbReference type="Proteomes" id="UP000444721">
    <property type="component" value="Unassembled WGS sequence"/>
</dbReference>
<reference evidence="2 3" key="1">
    <citation type="journal article" date="2019" name="Sci. Rep.">
        <title>Nanopore sequencing improves the draft genome of the human pathogenic amoeba Naegleria fowleri.</title>
        <authorList>
            <person name="Liechti N."/>
            <person name="Schurch N."/>
            <person name="Bruggmann R."/>
            <person name="Wittwer M."/>
        </authorList>
    </citation>
    <scope>NUCLEOTIDE SEQUENCE [LARGE SCALE GENOMIC DNA]</scope>
    <source>
        <strain evidence="2 3">ATCC 30894</strain>
    </source>
</reference>
<feature type="compositionally biased region" description="Basic and acidic residues" evidence="1">
    <location>
        <begin position="367"/>
        <end position="413"/>
    </location>
</feature>
<feature type="compositionally biased region" description="Acidic residues" evidence="1">
    <location>
        <begin position="414"/>
        <end position="426"/>
    </location>
</feature>
<feature type="compositionally biased region" description="Low complexity" evidence="1">
    <location>
        <begin position="495"/>
        <end position="505"/>
    </location>
</feature>
<keyword evidence="3" id="KW-1185">Reference proteome</keyword>
<dbReference type="VEuPathDB" id="AmoebaDB:NfTy_082220"/>
<dbReference type="VEuPathDB" id="AmoebaDB:FDP41_010065"/>
<evidence type="ECO:0000256" key="1">
    <source>
        <dbReference type="SAM" id="MobiDB-lite"/>
    </source>
</evidence>
<feature type="compositionally biased region" description="Basic and acidic residues" evidence="1">
    <location>
        <begin position="322"/>
        <end position="337"/>
    </location>
</feature>
<proteinExistence type="predicted"/>
<feature type="region of interest" description="Disordered" evidence="1">
    <location>
        <begin position="485"/>
        <end position="505"/>
    </location>
</feature>
<comment type="caution">
    <text evidence="2">The sequence shown here is derived from an EMBL/GenBank/DDBJ whole genome shotgun (WGS) entry which is preliminary data.</text>
</comment>
<feature type="compositionally biased region" description="Low complexity" evidence="1">
    <location>
        <begin position="7"/>
        <end position="21"/>
    </location>
</feature>
<name>A0A6A5B9L2_NAEFO</name>
<organism evidence="2 3">
    <name type="scientific">Naegleria fowleri</name>
    <name type="common">Brain eating amoeba</name>
    <dbReference type="NCBI Taxonomy" id="5763"/>
    <lineage>
        <taxon>Eukaryota</taxon>
        <taxon>Discoba</taxon>
        <taxon>Heterolobosea</taxon>
        <taxon>Tetramitia</taxon>
        <taxon>Eutetramitia</taxon>
        <taxon>Vahlkampfiidae</taxon>
        <taxon>Naegleria</taxon>
    </lineage>
</organism>
<feature type="compositionally biased region" description="Low complexity" evidence="1">
    <location>
        <begin position="35"/>
        <end position="70"/>
    </location>
</feature>
<dbReference type="OrthoDB" id="10435429at2759"/>
<dbReference type="OMA" id="FREDTND"/>